<protein>
    <submittedName>
        <fullName evidence="8">Uncharacterized protein</fullName>
    </submittedName>
</protein>
<keyword evidence="5" id="KW-1015">Disulfide bond</keyword>
<dbReference type="AlphaFoldDB" id="A0A182PQ64"/>
<feature type="region of interest" description="Disordered" evidence="6">
    <location>
        <begin position="350"/>
        <end position="444"/>
    </location>
</feature>
<dbReference type="STRING" id="199890.A0A182PQ64"/>
<comment type="subcellular location">
    <subcellularLocation>
        <location evidence="1">Secreted</location>
    </subcellularLocation>
</comment>
<feature type="chain" id="PRO_5008131787" evidence="7">
    <location>
        <begin position="26"/>
        <end position="444"/>
    </location>
</feature>
<dbReference type="Proteomes" id="UP000075885">
    <property type="component" value="Unassembled WGS sequence"/>
</dbReference>
<dbReference type="PANTHER" id="PTHR11857:SF46">
    <property type="entry name" value="GENERAL ODORANT-BINDING PROTEIN 99A-RELATED"/>
    <property type="match status" value="1"/>
</dbReference>
<evidence type="ECO:0000256" key="7">
    <source>
        <dbReference type="SAM" id="SignalP"/>
    </source>
</evidence>
<keyword evidence="3" id="KW-0964">Secreted</keyword>
<accession>A0A182PQ64</accession>
<dbReference type="PANTHER" id="PTHR11857">
    <property type="entry name" value="ODORANT BINDING PROTEIN-RELATED"/>
    <property type="match status" value="1"/>
</dbReference>
<feature type="compositionally biased region" description="Low complexity" evidence="6">
    <location>
        <begin position="350"/>
        <end position="367"/>
    </location>
</feature>
<dbReference type="SUPFAM" id="SSF47565">
    <property type="entry name" value="Insect pheromone/odorant-binding proteins"/>
    <property type="match status" value="2"/>
</dbReference>
<sequence>MLHWRTSFVLGGLALLSAQCAVILAAPSAGHGYETKSFAQAYLECLQYLNISRQSLYHYDSAAVPLNSGGNCLLRCIGLNTRWWNDETGLNEKALVRFFRQADGESLEQARTCVAQLTKPADTCAAAYQTFRCYGNALGEVIAHAEYVAPCRQEIRRAVSDCAKMLQVSDEQLESCVASETFLHDESASALLRCVVLRLGLYTDTTGVLCDRVQLLMDEDTAELWTEARVQEAKRCEENLRELGADSCVLAAHAVEICYGRLAFGELWQVLREEYGSSDTVFQRDQGEPLSTTTEKELVVQEYALDDKLKEEKEEFHYPSSPRFRGLVIVAPELYAVDALVEDGSELSQVLSSQMSEESSSLEQMSQNGNQKPLERLDEDATQSTTEEASTASTPQETSKKPQETSEKDPEASHTIQKRLAVPPVASDQPLYDSSGIRKQIIGF</sequence>
<keyword evidence="9" id="KW-1185">Reference proteome</keyword>
<reference evidence="9" key="1">
    <citation type="submission" date="2013-03" db="EMBL/GenBank/DDBJ databases">
        <title>The Genome Sequence of Anopheles epiroticus epiroticus2.</title>
        <authorList>
            <consortium name="The Broad Institute Genomics Platform"/>
            <person name="Neafsey D.E."/>
            <person name="Howell P."/>
            <person name="Walker B."/>
            <person name="Young S.K."/>
            <person name="Zeng Q."/>
            <person name="Gargeya S."/>
            <person name="Fitzgerald M."/>
            <person name="Haas B."/>
            <person name="Abouelleil A."/>
            <person name="Allen A.W."/>
            <person name="Alvarado L."/>
            <person name="Arachchi H.M."/>
            <person name="Berlin A.M."/>
            <person name="Chapman S.B."/>
            <person name="Gainer-Dewar J."/>
            <person name="Goldberg J."/>
            <person name="Griggs A."/>
            <person name="Gujja S."/>
            <person name="Hansen M."/>
            <person name="Howarth C."/>
            <person name="Imamovic A."/>
            <person name="Ireland A."/>
            <person name="Larimer J."/>
            <person name="McCowan C."/>
            <person name="Murphy C."/>
            <person name="Pearson M."/>
            <person name="Poon T.W."/>
            <person name="Priest M."/>
            <person name="Roberts A."/>
            <person name="Saif S."/>
            <person name="Shea T."/>
            <person name="Sisk P."/>
            <person name="Sykes S."/>
            <person name="Wortman J."/>
            <person name="Nusbaum C."/>
            <person name="Birren B."/>
        </authorList>
    </citation>
    <scope>NUCLEOTIDE SEQUENCE [LARGE SCALE GENOMIC DNA]</scope>
    <source>
        <strain evidence="9">Epiroticus2</strain>
    </source>
</reference>
<dbReference type="InterPro" id="IPR036728">
    <property type="entry name" value="PBP_GOBP_sf"/>
</dbReference>
<name>A0A182PQ64_9DIPT</name>
<keyword evidence="4 7" id="KW-0732">Signal</keyword>
<dbReference type="GO" id="GO:0005615">
    <property type="term" value="C:extracellular space"/>
    <property type="evidence" value="ECO:0007669"/>
    <property type="project" value="TreeGrafter"/>
</dbReference>
<dbReference type="CDD" id="cd23992">
    <property type="entry name" value="PBP_GOBP"/>
    <property type="match status" value="1"/>
</dbReference>
<comment type="similarity">
    <text evidence="2">Belongs to the PBP/GOBP family.</text>
</comment>
<evidence type="ECO:0000313" key="8">
    <source>
        <dbReference type="EnsemblMetazoa" id="AEPI009094-PA"/>
    </source>
</evidence>
<dbReference type="InterPro" id="IPR006170">
    <property type="entry name" value="PBP/GOBP"/>
</dbReference>
<dbReference type="VEuPathDB" id="VectorBase:AEPI009094"/>
<dbReference type="Gene3D" id="1.10.238.20">
    <property type="entry name" value="Pheromone/general odorant binding protein domain"/>
    <property type="match status" value="2"/>
</dbReference>
<evidence type="ECO:0000256" key="2">
    <source>
        <dbReference type="ARBA" id="ARBA00008098"/>
    </source>
</evidence>
<dbReference type="Pfam" id="PF01395">
    <property type="entry name" value="PBP_GOBP"/>
    <property type="match status" value="2"/>
</dbReference>
<evidence type="ECO:0000256" key="6">
    <source>
        <dbReference type="SAM" id="MobiDB-lite"/>
    </source>
</evidence>
<evidence type="ECO:0000256" key="1">
    <source>
        <dbReference type="ARBA" id="ARBA00004613"/>
    </source>
</evidence>
<evidence type="ECO:0000256" key="4">
    <source>
        <dbReference type="ARBA" id="ARBA00022729"/>
    </source>
</evidence>
<feature type="compositionally biased region" description="Low complexity" evidence="6">
    <location>
        <begin position="382"/>
        <end position="397"/>
    </location>
</feature>
<evidence type="ECO:0000256" key="5">
    <source>
        <dbReference type="ARBA" id="ARBA00023157"/>
    </source>
</evidence>
<organism evidence="8 9">
    <name type="scientific">Anopheles epiroticus</name>
    <dbReference type="NCBI Taxonomy" id="199890"/>
    <lineage>
        <taxon>Eukaryota</taxon>
        <taxon>Metazoa</taxon>
        <taxon>Ecdysozoa</taxon>
        <taxon>Arthropoda</taxon>
        <taxon>Hexapoda</taxon>
        <taxon>Insecta</taxon>
        <taxon>Pterygota</taxon>
        <taxon>Neoptera</taxon>
        <taxon>Endopterygota</taxon>
        <taxon>Diptera</taxon>
        <taxon>Nematocera</taxon>
        <taxon>Culicoidea</taxon>
        <taxon>Culicidae</taxon>
        <taxon>Anophelinae</taxon>
        <taxon>Anopheles</taxon>
    </lineage>
</organism>
<evidence type="ECO:0000313" key="9">
    <source>
        <dbReference type="Proteomes" id="UP000075885"/>
    </source>
</evidence>
<evidence type="ECO:0000256" key="3">
    <source>
        <dbReference type="ARBA" id="ARBA00022525"/>
    </source>
</evidence>
<feature type="compositionally biased region" description="Basic and acidic residues" evidence="6">
    <location>
        <begin position="398"/>
        <end position="412"/>
    </location>
</feature>
<reference evidence="8" key="2">
    <citation type="submission" date="2020-05" db="UniProtKB">
        <authorList>
            <consortium name="EnsemblMetazoa"/>
        </authorList>
    </citation>
    <scope>IDENTIFICATION</scope>
    <source>
        <strain evidence="8">Epiroticus2</strain>
    </source>
</reference>
<feature type="signal peptide" evidence="7">
    <location>
        <begin position="1"/>
        <end position="25"/>
    </location>
</feature>
<dbReference type="GO" id="GO:0007608">
    <property type="term" value="P:sensory perception of smell"/>
    <property type="evidence" value="ECO:0007669"/>
    <property type="project" value="TreeGrafter"/>
</dbReference>
<dbReference type="GO" id="GO:0005549">
    <property type="term" value="F:odorant binding"/>
    <property type="evidence" value="ECO:0007669"/>
    <property type="project" value="InterPro"/>
</dbReference>
<dbReference type="EnsemblMetazoa" id="AEPI009094-RA">
    <property type="protein sequence ID" value="AEPI009094-PA"/>
    <property type="gene ID" value="AEPI009094"/>
</dbReference>
<proteinExistence type="inferred from homology"/>